<dbReference type="GO" id="GO:0008270">
    <property type="term" value="F:zinc ion binding"/>
    <property type="evidence" value="ECO:0007669"/>
    <property type="project" value="UniProtKB-UniRule"/>
</dbReference>
<dbReference type="OrthoDB" id="10248475at2759"/>
<evidence type="ECO:0000256" key="3">
    <source>
        <dbReference type="ARBA" id="ARBA00022723"/>
    </source>
</evidence>
<dbReference type="GO" id="GO:0004089">
    <property type="term" value="F:carbonate dehydratase activity"/>
    <property type="evidence" value="ECO:0007669"/>
    <property type="project" value="UniProtKB-UniRule"/>
</dbReference>
<dbReference type="Proteomes" id="UP000027265">
    <property type="component" value="Unassembled WGS sequence"/>
</dbReference>
<feature type="binding site" evidence="7">
    <location>
        <position position="45"/>
    </location>
    <ligand>
        <name>Zn(2+)</name>
        <dbReference type="ChEBI" id="CHEBI:29105"/>
    </ligand>
</feature>
<dbReference type="HOGENOM" id="CLU_053879_3_2_1"/>
<keyword evidence="10" id="KW-1185">Reference proteome</keyword>
<dbReference type="STRING" id="933084.A0A067PQW2"/>
<dbReference type="PANTHER" id="PTHR11002">
    <property type="entry name" value="CARBONIC ANHYDRASE"/>
    <property type="match status" value="1"/>
</dbReference>
<keyword evidence="4 7" id="KW-0862">Zinc</keyword>
<protein>
    <recommendedName>
        <fullName evidence="2 8">Carbonic anhydrase</fullName>
        <ecNumber evidence="2 8">4.2.1.1</ecNumber>
    </recommendedName>
    <alternativeName>
        <fullName evidence="8">Carbonate dehydratase</fullName>
    </alternativeName>
</protein>
<comment type="cofactor">
    <cofactor evidence="7">
        <name>Zn(2+)</name>
        <dbReference type="ChEBI" id="CHEBI:29105"/>
    </cofactor>
    <text evidence="7">Binds 1 zinc ion per subunit.</text>
</comment>
<dbReference type="SUPFAM" id="SSF53056">
    <property type="entry name" value="beta-carbonic anhydrase, cab"/>
    <property type="match status" value="1"/>
</dbReference>
<evidence type="ECO:0000256" key="2">
    <source>
        <dbReference type="ARBA" id="ARBA00012925"/>
    </source>
</evidence>
<evidence type="ECO:0000256" key="5">
    <source>
        <dbReference type="ARBA" id="ARBA00023239"/>
    </source>
</evidence>
<dbReference type="AlphaFoldDB" id="A0A067PQW2"/>
<feature type="binding site" evidence="7">
    <location>
        <position position="104"/>
    </location>
    <ligand>
        <name>Zn(2+)</name>
        <dbReference type="ChEBI" id="CHEBI:29105"/>
    </ligand>
</feature>
<gene>
    <name evidence="9" type="ORF">JAAARDRAFT_133195</name>
</gene>
<name>A0A067PQW2_9AGAM</name>
<dbReference type="InterPro" id="IPR001765">
    <property type="entry name" value="Carbonic_anhydrase"/>
</dbReference>
<dbReference type="PANTHER" id="PTHR11002:SF76">
    <property type="entry name" value="CARBONIC ANHYDRASE"/>
    <property type="match status" value="1"/>
</dbReference>
<evidence type="ECO:0000256" key="1">
    <source>
        <dbReference type="ARBA" id="ARBA00006217"/>
    </source>
</evidence>
<proteinExistence type="inferred from homology"/>
<dbReference type="InterPro" id="IPR015892">
    <property type="entry name" value="Carbonic_anhydrase_CS"/>
</dbReference>
<dbReference type="GO" id="GO:0034599">
    <property type="term" value="P:cellular response to oxidative stress"/>
    <property type="evidence" value="ECO:0007669"/>
    <property type="project" value="TreeGrafter"/>
</dbReference>
<organism evidence="9 10">
    <name type="scientific">Jaapia argillacea MUCL 33604</name>
    <dbReference type="NCBI Taxonomy" id="933084"/>
    <lineage>
        <taxon>Eukaryota</taxon>
        <taxon>Fungi</taxon>
        <taxon>Dikarya</taxon>
        <taxon>Basidiomycota</taxon>
        <taxon>Agaricomycotina</taxon>
        <taxon>Agaricomycetes</taxon>
        <taxon>Agaricomycetidae</taxon>
        <taxon>Jaapiales</taxon>
        <taxon>Jaapiaceae</taxon>
        <taxon>Jaapia</taxon>
    </lineage>
</organism>
<evidence type="ECO:0000256" key="6">
    <source>
        <dbReference type="ARBA" id="ARBA00048348"/>
    </source>
</evidence>
<dbReference type="SMART" id="SM00947">
    <property type="entry name" value="Pro_CA"/>
    <property type="match status" value="1"/>
</dbReference>
<keyword evidence="5 8" id="KW-0456">Lyase</keyword>
<evidence type="ECO:0000313" key="10">
    <source>
        <dbReference type="Proteomes" id="UP000027265"/>
    </source>
</evidence>
<sequence length="208" mass="22561">MAQFPVLAKLLAQNVHWAKEVEEEDPGFFERSAQGQSPKVLWIGCADSRVPESVITASKPGDIFVHRNIANQFPLDDVNAEAVLEYAVGHLKVEHVIIVGHSKCGGAAACLAAAQHPSGLPDPDAGPNAPLNVWLASLVELARSLVDPTEELLIQDNIKAQVANAVKSHTIKEAWAHGKKVYVHGWLYELEKGHLRDLGITQGPKEPK</sequence>
<feature type="binding site" evidence="7">
    <location>
        <position position="101"/>
    </location>
    <ligand>
        <name>Zn(2+)</name>
        <dbReference type="ChEBI" id="CHEBI:29105"/>
    </ligand>
</feature>
<dbReference type="EMBL" id="KL197723">
    <property type="protein sequence ID" value="KDQ56200.1"/>
    <property type="molecule type" value="Genomic_DNA"/>
</dbReference>
<evidence type="ECO:0000256" key="7">
    <source>
        <dbReference type="PIRSR" id="PIRSR601765-1"/>
    </source>
</evidence>
<dbReference type="Gene3D" id="3.40.1050.10">
    <property type="entry name" value="Carbonic anhydrase"/>
    <property type="match status" value="1"/>
</dbReference>
<keyword evidence="3 7" id="KW-0479">Metal-binding</keyword>
<feature type="binding site" evidence="7">
    <location>
        <position position="47"/>
    </location>
    <ligand>
        <name>Zn(2+)</name>
        <dbReference type="ChEBI" id="CHEBI:29105"/>
    </ligand>
</feature>
<dbReference type="EC" id="4.2.1.1" evidence="2 8"/>
<dbReference type="InParanoid" id="A0A067PQW2"/>
<comment type="catalytic activity">
    <reaction evidence="6 8">
        <text>hydrogencarbonate + H(+) = CO2 + H2O</text>
        <dbReference type="Rhea" id="RHEA:10748"/>
        <dbReference type="ChEBI" id="CHEBI:15377"/>
        <dbReference type="ChEBI" id="CHEBI:15378"/>
        <dbReference type="ChEBI" id="CHEBI:16526"/>
        <dbReference type="ChEBI" id="CHEBI:17544"/>
        <dbReference type="EC" id="4.2.1.1"/>
    </reaction>
</comment>
<evidence type="ECO:0000313" key="9">
    <source>
        <dbReference type="EMBL" id="KDQ56200.1"/>
    </source>
</evidence>
<dbReference type="FunCoup" id="A0A067PQW2">
    <property type="interactions" value="273"/>
</dbReference>
<evidence type="ECO:0000256" key="4">
    <source>
        <dbReference type="ARBA" id="ARBA00022833"/>
    </source>
</evidence>
<dbReference type="PROSITE" id="PS00705">
    <property type="entry name" value="PROK_CO2_ANHYDRASE_2"/>
    <property type="match status" value="1"/>
</dbReference>
<evidence type="ECO:0000256" key="8">
    <source>
        <dbReference type="RuleBase" id="RU003956"/>
    </source>
</evidence>
<dbReference type="InterPro" id="IPR036874">
    <property type="entry name" value="Carbonic_anhydrase_sf"/>
</dbReference>
<comment type="similarity">
    <text evidence="1 8">Belongs to the beta-class carbonic anhydrase family.</text>
</comment>
<reference evidence="10" key="1">
    <citation type="journal article" date="2014" name="Proc. Natl. Acad. Sci. U.S.A.">
        <title>Extensive sampling of basidiomycete genomes demonstrates inadequacy of the white-rot/brown-rot paradigm for wood decay fungi.</title>
        <authorList>
            <person name="Riley R."/>
            <person name="Salamov A.A."/>
            <person name="Brown D.W."/>
            <person name="Nagy L.G."/>
            <person name="Floudas D."/>
            <person name="Held B.W."/>
            <person name="Levasseur A."/>
            <person name="Lombard V."/>
            <person name="Morin E."/>
            <person name="Otillar R."/>
            <person name="Lindquist E.A."/>
            <person name="Sun H."/>
            <person name="LaButti K.M."/>
            <person name="Schmutz J."/>
            <person name="Jabbour D."/>
            <person name="Luo H."/>
            <person name="Baker S.E."/>
            <person name="Pisabarro A.G."/>
            <person name="Walton J.D."/>
            <person name="Blanchette R.A."/>
            <person name="Henrissat B."/>
            <person name="Martin F."/>
            <person name="Cullen D."/>
            <person name="Hibbett D.S."/>
            <person name="Grigoriev I.V."/>
        </authorList>
    </citation>
    <scope>NUCLEOTIDE SEQUENCE [LARGE SCALE GENOMIC DNA]</scope>
    <source>
        <strain evidence="10">MUCL 33604</strain>
    </source>
</reference>
<comment type="function">
    <text evidence="8">Reversible hydration of carbon dioxide.</text>
</comment>
<dbReference type="GO" id="GO:0015976">
    <property type="term" value="P:carbon utilization"/>
    <property type="evidence" value="ECO:0007669"/>
    <property type="project" value="InterPro"/>
</dbReference>
<dbReference type="Pfam" id="PF00484">
    <property type="entry name" value="Pro_CA"/>
    <property type="match status" value="1"/>
</dbReference>
<dbReference type="GO" id="GO:0071244">
    <property type="term" value="P:cellular response to carbon dioxide"/>
    <property type="evidence" value="ECO:0007669"/>
    <property type="project" value="TreeGrafter"/>
</dbReference>
<accession>A0A067PQW2</accession>